<dbReference type="Proteomes" id="UP000811246">
    <property type="component" value="Chromosome 9"/>
</dbReference>
<dbReference type="InterPro" id="IPR024171">
    <property type="entry name" value="SRK-like_kinase"/>
</dbReference>
<dbReference type="SMART" id="SM00473">
    <property type="entry name" value="PAN_AP"/>
    <property type="match status" value="1"/>
</dbReference>
<dbReference type="Gene3D" id="1.10.510.10">
    <property type="entry name" value="Transferase(Phosphotransferase) domain 1"/>
    <property type="match status" value="1"/>
</dbReference>
<dbReference type="GO" id="GO:0005886">
    <property type="term" value="C:plasma membrane"/>
    <property type="evidence" value="ECO:0007669"/>
    <property type="project" value="UniProtKB-SubCell"/>
</dbReference>
<evidence type="ECO:0000256" key="5">
    <source>
        <dbReference type="ARBA" id="ARBA00022692"/>
    </source>
</evidence>
<evidence type="ECO:0000256" key="1">
    <source>
        <dbReference type="ARBA" id="ARBA00004251"/>
    </source>
</evidence>
<dbReference type="AlphaFoldDB" id="A0A8T1PLC7"/>
<keyword evidence="3 18" id="KW-0723">Serine/threonine-protein kinase</keyword>
<keyword evidence="15" id="KW-0325">Glycoprotein</keyword>
<dbReference type="InterPro" id="IPR003609">
    <property type="entry name" value="Pan_app"/>
</dbReference>
<comment type="catalytic activity">
    <reaction evidence="16 18">
        <text>L-threonyl-[protein] + ATP = O-phospho-L-threonyl-[protein] + ADP + H(+)</text>
        <dbReference type="Rhea" id="RHEA:46608"/>
        <dbReference type="Rhea" id="RHEA-COMP:11060"/>
        <dbReference type="Rhea" id="RHEA-COMP:11605"/>
        <dbReference type="ChEBI" id="CHEBI:15378"/>
        <dbReference type="ChEBI" id="CHEBI:30013"/>
        <dbReference type="ChEBI" id="CHEBI:30616"/>
        <dbReference type="ChEBI" id="CHEBI:61977"/>
        <dbReference type="ChEBI" id="CHEBI:456216"/>
        <dbReference type="EC" id="2.7.11.1"/>
    </reaction>
</comment>
<evidence type="ECO:0000259" key="23">
    <source>
        <dbReference type="PROSITE" id="PS50948"/>
    </source>
</evidence>
<evidence type="ECO:0000256" key="8">
    <source>
        <dbReference type="ARBA" id="ARBA00022741"/>
    </source>
</evidence>
<evidence type="ECO:0000256" key="4">
    <source>
        <dbReference type="ARBA" id="ARBA00022679"/>
    </source>
</evidence>
<feature type="domain" description="Protein kinase" evidence="21">
    <location>
        <begin position="523"/>
        <end position="810"/>
    </location>
</feature>
<dbReference type="PROSITE" id="PS50948">
    <property type="entry name" value="PAN"/>
    <property type="match status" value="1"/>
</dbReference>
<comment type="subcellular location">
    <subcellularLocation>
        <location evidence="1">Cell membrane</location>
        <topology evidence="1">Single-pass type I membrane protein</topology>
    </subcellularLocation>
</comment>
<dbReference type="InterPro" id="IPR001245">
    <property type="entry name" value="Ser-Thr/Tyr_kinase_cat_dom"/>
</dbReference>
<dbReference type="CDD" id="cd14066">
    <property type="entry name" value="STKc_IRAK"/>
    <property type="match status" value="1"/>
</dbReference>
<dbReference type="CDD" id="cd00028">
    <property type="entry name" value="B_lectin"/>
    <property type="match status" value="1"/>
</dbReference>
<dbReference type="Pfam" id="PF07714">
    <property type="entry name" value="PK_Tyr_Ser-Thr"/>
    <property type="match status" value="1"/>
</dbReference>
<keyword evidence="11 19" id="KW-1133">Transmembrane helix</keyword>
<dbReference type="PROSITE" id="PS50927">
    <property type="entry name" value="BULB_LECTIN"/>
    <property type="match status" value="1"/>
</dbReference>
<keyword evidence="4 18" id="KW-0808">Transferase</keyword>
<dbReference type="Pfam" id="PF01453">
    <property type="entry name" value="B_lectin"/>
    <property type="match status" value="1"/>
</dbReference>
<dbReference type="PROSITE" id="PS00108">
    <property type="entry name" value="PROTEIN_KINASE_ST"/>
    <property type="match status" value="1"/>
</dbReference>
<dbReference type="InterPro" id="IPR036426">
    <property type="entry name" value="Bulb-type_lectin_dom_sf"/>
</dbReference>
<dbReference type="EMBL" id="CM031833">
    <property type="protein sequence ID" value="KAG6696578.1"/>
    <property type="molecule type" value="Genomic_DNA"/>
</dbReference>
<dbReference type="PANTHER" id="PTHR27002:SF981">
    <property type="entry name" value="NON-SPECIFIC SERINE_THREONINE PROTEIN KINASE"/>
    <property type="match status" value="1"/>
</dbReference>
<keyword evidence="8 18" id="KW-0547">Nucleotide-binding</keyword>
<dbReference type="InterPro" id="IPR011009">
    <property type="entry name" value="Kinase-like_dom_sf"/>
</dbReference>
<keyword evidence="12 19" id="KW-0472">Membrane</keyword>
<feature type="transmembrane region" description="Helical" evidence="19">
    <location>
        <begin position="450"/>
        <end position="472"/>
    </location>
</feature>
<keyword evidence="13" id="KW-1015">Disulfide bond</keyword>
<comment type="similarity">
    <text evidence="18">Belongs to the protein kinase superfamily. Ser/Thr protein kinase family.</text>
</comment>
<reference evidence="24" key="1">
    <citation type="submission" date="2020-12" db="EMBL/GenBank/DDBJ databases">
        <title>WGS assembly of Carya illinoinensis cv. Pawnee.</title>
        <authorList>
            <person name="Platts A."/>
            <person name="Shu S."/>
            <person name="Wright S."/>
            <person name="Barry K."/>
            <person name="Edger P."/>
            <person name="Pires J.C."/>
            <person name="Schmutz J."/>
        </authorList>
    </citation>
    <scope>NUCLEOTIDE SEQUENCE</scope>
    <source>
        <tissue evidence="24">Leaf</tissue>
    </source>
</reference>
<dbReference type="InterPro" id="IPR001480">
    <property type="entry name" value="Bulb-type_lectin_dom"/>
</dbReference>
<dbReference type="Gene3D" id="2.90.10.10">
    <property type="entry name" value="Bulb-type lectin domain"/>
    <property type="match status" value="1"/>
</dbReference>
<evidence type="ECO:0000256" key="17">
    <source>
        <dbReference type="ARBA" id="ARBA00048679"/>
    </source>
</evidence>
<evidence type="ECO:0000256" key="18">
    <source>
        <dbReference type="PIRNR" id="PIRNR000641"/>
    </source>
</evidence>
<dbReference type="PANTHER" id="PTHR27002">
    <property type="entry name" value="RECEPTOR-LIKE SERINE/THREONINE-PROTEIN KINASE SD1-8"/>
    <property type="match status" value="1"/>
</dbReference>
<keyword evidence="7" id="KW-0430">Lectin</keyword>
<dbReference type="FunFam" id="1.10.510.10:FF:000060">
    <property type="entry name" value="G-type lectin S-receptor-like serine/threonine-protein kinase"/>
    <property type="match status" value="1"/>
</dbReference>
<keyword evidence="14" id="KW-0675">Receptor</keyword>
<dbReference type="OrthoDB" id="1933550at2759"/>
<dbReference type="GO" id="GO:0004674">
    <property type="term" value="F:protein serine/threonine kinase activity"/>
    <property type="evidence" value="ECO:0007669"/>
    <property type="project" value="UniProtKB-KW"/>
</dbReference>
<dbReference type="SUPFAM" id="SSF56112">
    <property type="entry name" value="Protein kinase-like (PK-like)"/>
    <property type="match status" value="1"/>
</dbReference>
<evidence type="ECO:0000256" key="9">
    <source>
        <dbReference type="ARBA" id="ARBA00022777"/>
    </source>
</evidence>
<dbReference type="InterPro" id="IPR000719">
    <property type="entry name" value="Prot_kinase_dom"/>
</dbReference>
<dbReference type="FunFam" id="3.30.200.20:FF:000330">
    <property type="entry name" value="G-type lectin S-receptor-like serine/threonine-protein kinase At4g03230"/>
    <property type="match status" value="1"/>
</dbReference>
<dbReference type="GO" id="GO:0048544">
    <property type="term" value="P:recognition of pollen"/>
    <property type="evidence" value="ECO:0007669"/>
    <property type="project" value="InterPro"/>
</dbReference>
<evidence type="ECO:0000256" key="7">
    <source>
        <dbReference type="ARBA" id="ARBA00022734"/>
    </source>
</evidence>
<evidence type="ECO:0000256" key="15">
    <source>
        <dbReference type="ARBA" id="ARBA00023180"/>
    </source>
</evidence>
<dbReference type="EMBL" id="CM031817">
    <property type="protein sequence ID" value="KAG6642654.1"/>
    <property type="molecule type" value="Genomic_DNA"/>
</dbReference>
<dbReference type="Pfam" id="PF00954">
    <property type="entry name" value="S_locus_glycop"/>
    <property type="match status" value="1"/>
</dbReference>
<dbReference type="Proteomes" id="UP000811609">
    <property type="component" value="Chromosome 9"/>
</dbReference>
<evidence type="ECO:0000256" key="16">
    <source>
        <dbReference type="ARBA" id="ARBA00047899"/>
    </source>
</evidence>
<evidence type="ECO:0000256" key="6">
    <source>
        <dbReference type="ARBA" id="ARBA00022729"/>
    </source>
</evidence>
<gene>
    <name evidence="24" type="ORF">CIPAW_09G154900</name>
    <name evidence="25" type="ORF">I3842_09G154800</name>
</gene>
<keyword evidence="10 18" id="KW-0067">ATP-binding</keyword>
<evidence type="ECO:0000256" key="2">
    <source>
        <dbReference type="ARBA" id="ARBA00022475"/>
    </source>
</evidence>
<name>A0A8T1PLC7_CARIL</name>
<keyword evidence="9 18" id="KW-0418">Kinase</keyword>
<feature type="domain" description="Bulb-type lectin" evidence="22">
    <location>
        <begin position="32"/>
        <end position="158"/>
    </location>
</feature>
<dbReference type="Gene3D" id="3.50.4.10">
    <property type="entry name" value="Hepatocyte Growth Factor"/>
    <property type="match status" value="1"/>
</dbReference>
<feature type="domain" description="Apple" evidence="23">
    <location>
        <begin position="344"/>
        <end position="426"/>
    </location>
</feature>
<dbReference type="SUPFAM" id="SSF51110">
    <property type="entry name" value="alpha-D-mannose-specific plant lectins"/>
    <property type="match status" value="1"/>
</dbReference>
<evidence type="ECO:0000256" key="13">
    <source>
        <dbReference type="ARBA" id="ARBA00023157"/>
    </source>
</evidence>
<evidence type="ECO:0000256" key="3">
    <source>
        <dbReference type="ARBA" id="ARBA00022527"/>
    </source>
</evidence>
<evidence type="ECO:0000256" key="19">
    <source>
        <dbReference type="SAM" id="Phobius"/>
    </source>
</evidence>
<evidence type="ECO:0000256" key="11">
    <source>
        <dbReference type="ARBA" id="ARBA00022989"/>
    </source>
</evidence>
<evidence type="ECO:0000259" key="22">
    <source>
        <dbReference type="PROSITE" id="PS50927"/>
    </source>
</evidence>
<dbReference type="EC" id="2.7.11.1" evidence="18"/>
<keyword evidence="5 19" id="KW-0812">Transmembrane</keyword>
<dbReference type="InterPro" id="IPR008271">
    <property type="entry name" value="Ser/Thr_kinase_AS"/>
</dbReference>
<proteinExistence type="inferred from homology"/>
<evidence type="ECO:0000256" key="10">
    <source>
        <dbReference type="ARBA" id="ARBA00022840"/>
    </source>
</evidence>
<reference evidence="25" key="2">
    <citation type="submission" date="2021-01" db="EMBL/GenBank/DDBJ databases">
        <authorList>
            <person name="Lovell J.T."/>
            <person name="Bentley N."/>
            <person name="Bhattarai G."/>
            <person name="Jenkins J.W."/>
            <person name="Sreedasyam A."/>
            <person name="Alarcon Y."/>
            <person name="Bock C."/>
            <person name="Boston L."/>
            <person name="Carlson J."/>
            <person name="Cervantes K."/>
            <person name="Clermont K."/>
            <person name="Krom N."/>
            <person name="Kubenka K."/>
            <person name="Mamidi S."/>
            <person name="Mattison C."/>
            <person name="Monteros M."/>
            <person name="Pisani C."/>
            <person name="Plott C."/>
            <person name="Rajasekar S."/>
            <person name="Rhein H.S."/>
            <person name="Rohla C."/>
            <person name="Song M."/>
            <person name="Hilaire R.S."/>
            <person name="Shu S."/>
            <person name="Wells L."/>
            <person name="Wang X."/>
            <person name="Webber J."/>
            <person name="Heerema R.J."/>
            <person name="Klein P."/>
            <person name="Conner P."/>
            <person name="Grauke L."/>
            <person name="Grimwood J."/>
            <person name="Schmutz J."/>
            <person name="Randall J.J."/>
        </authorList>
    </citation>
    <scope>NUCLEOTIDE SEQUENCE</scope>
    <source>
        <tissue evidence="25">Leaf</tissue>
    </source>
</reference>
<evidence type="ECO:0000313" key="24">
    <source>
        <dbReference type="EMBL" id="KAG6642654.1"/>
    </source>
</evidence>
<dbReference type="Gene3D" id="3.30.200.20">
    <property type="entry name" value="Phosphorylase Kinase, domain 1"/>
    <property type="match status" value="1"/>
</dbReference>
<accession>A0A8T1PLC7</accession>
<keyword evidence="2" id="KW-1003">Cell membrane</keyword>
<dbReference type="InterPro" id="IPR000858">
    <property type="entry name" value="S_locus_glycoprot_dom"/>
</dbReference>
<dbReference type="CDD" id="cd01098">
    <property type="entry name" value="PAN_AP_plant"/>
    <property type="match status" value="1"/>
</dbReference>
<sequence length="843" mass="93602">MAMIMYFVKRFLLLFLHTLLQFLLLRCGTSLDTITVSEPVTDDGKVLVSPGKTFALGFFSPGMSTHRYVGIWYYTAPEHTVVWVANRDNPINNNSGVLSIDAHGKLVLRVKDQSQHIWSTDTNVSKSNNNISTIAQLLDSGNLILTHDDERKMALWQSFDYPTDTSLPNMKLGLDQRTGLNRVLTSWKSKDDPGTGNWSYKMDSNGSPQLFLYQGKVPWWRSGHWNGDGWSGIPTLQNTSLFNISLVDNENEITTSWEVLTPGLLSTLVVNGSGLVQRYVYPERYSKWIMVGEAPFDECDKYGKCGAFGKCNKVSNEVECSCLPGLQKNASGVCVRKRGAASMCGSGVGFVKVPNVKVPDTSAARVKTGLSMEACRQLCLNNCSCTAYASVDAREEKGGCMNWNGDLIDTRVYGDGNGQSLYVRVDAVELDDLYHSRKTEAGFFASKKRLAITVVGMLVTSFLILLVVHLVIKRKRKGSANQTMFNEASSILFKDSPKLDERRGKPDLPFFELSTVVAATDNFSAANRLGQGGFGPVYKGQLANGQEIAVKTLSKSSRQGTEEFKNEVLLIAKLQHRNLVRLFGCSIHKEERMLIYEYMPNKSLDFFIFDEIRRQLLDWRKRFEIIVGIARGVLYLHQDSRLKIIHRDLKASNVLLDAAMNPKISDFGLARMFGDDQIEANTNRPVGTYGYMSPEYAMEGLYSTKSDVFSYGVLALEIISGKRNNHFHVGSPCLNLIGHAWDLWTEGKSLDIVDSSLGDEASYPAHEVLRCIQIGLLCVQEQATDRPSMLEVVFMLGNEVNVPSPNKPAFINRRIIDSGQDASGCAGAPASVNDITISALEAR</sequence>
<dbReference type="GO" id="GO:0030246">
    <property type="term" value="F:carbohydrate binding"/>
    <property type="evidence" value="ECO:0007669"/>
    <property type="project" value="UniProtKB-KW"/>
</dbReference>
<dbReference type="SMART" id="SM00108">
    <property type="entry name" value="B_lectin"/>
    <property type="match status" value="1"/>
</dbReference>
<evidence type="ECO:0000256" key="14">
    <source>
        <dbReference type="ARBA" id="ARBA00023170"/>
    </source>
</evidence>
<evidence type="ECO:0000259" key="21">
    <source>
        <dbReference type="PROSITE" id="PS50011"/>
    </source>
</evidence>
<comment type="caution">
    <text evidence="24">The sequence shown here is derived from an EMBL/GenBank/DDBJ whole genome shotgun (WGS) entry which is preliminary data.</text>
</comment>
<evidence type="ECO:0000313" key="26">
    <source>
        <dbReference type="Proteomes" id="UP000811609"/>
    </source>
</evidence>
<dbReference type="SMART" id="SM00220">
    <property type="entry name" value="S_TKc"/>
    <property type="match status" value="1"/>
</dbReference>
<evidence type="ECO:0000313" key="25">
    <source>
        <dbReference type="EMBL" id="KAG6696578.1"/>
    </source>
</evidence>
<dbReference type="PIRSF" id="PIRSF000641">
    <property type="entry name" value="SRK"/>
    <property type="match status" value="1"/>
</dbReference>
<evidence type="ECO:0000256" key="12">
    <source>
        <dbReference type="ARBA" id="ARBA00023136"/>
    </source>
</evidence>
<organism evidence="24 26">
    <name type="scientific">Carya illinoinensis</name>
    <name type="common">Pecan</name>
    <dbReference type="NCBI Taxonomy" id="32201"/>
    <lineage>
        <taxon>Eukaryota</taxon>
        <taxon>Viridiplantae</taxon>
        <taxon>Streptophyta</taxon>
        <taxon>Embryophyta</taxon>
        <taxon>Tracheophyta</taxon>
        <taxon>Spermatophyta</taxon>
        <taxon>Magnoliopsida</taxon>
        <taxon>eudicotyledons</taxon>
        <taxon>Gunneridae</taxon>
        <taxon>Pentapetalae</taxon>
        <taxon>rosids</taxon>
        <taxon>fabids</taxon>
        <taxon>Fagales</taxon>
        <taxon>Juglandaceae</taxon>
        <taxon>Carya</taxon>
    </lineage>
</organism>
<evidence type="ECO:0000256" key="20">
    <source>
        <dbReference type="SAM" id="SignalP"/>
    </source>
</evidence>
<comment type="catalytic activity">
    <reaction evidence="17 18">
        <text>L-seryl-[protein] + ATP = O-phospho-L-seryl-[protein] + ADP + H(+)</text>
        <dbReference type="Rhea" id="RHEA:17989"/>
        <dbReference type="Rhea" id="RHEA-COMP:9863"/>
        <dbReference type="Rhea" id="RHEA-COMP:11604"/>
        <dbReference type="ChEBI" id="CHEBI:15378"/>
        <dbReference type="ChEBI" id="CHEBI:29999"/>
        <dbReference type="ChEBI" id="CHEBI:30616"/>
        <dbReference type="ChEBI" id="CHEBI:83421"/>
        <dbReference type="ChEBI" id="CHEBI:456216"/>
        <dbReference type="EC" id="2.7.11.1"/>
    </reaction>
</comment>
<feature type="signal peptide" evidence="20">
    <location>
        <begin position="1"/>
        <end position="30"/>
    </location>
</feature>
<dbReference type="PROSITE" id="PS50011">
    <property type="entry name" value="PROTEIN_KINASE_DOM"/>
    <property type="match status" value="1"/>
</dbReference>
<keyword evidence="6 20" id="KW-0732">Signal</keyword>
<dbReference type="Pfam" id="PF08276">
    <property type="entry name" value="PAN_2"/>
    <property type="match status" value="1"/>
</dbReference>
<feature type="chain" id="PRO_5035886220" description="Receptor-like serine/threonine-protein kinase" evidence="20">
    <location>
        <begin position="31"/>
        <end position="843"/>
    </location>
</feature>
<protein>
    <recommendedName>
        <fullName evidence="18">Receptor-like serine/threonine-protein kinase</fullName>
        <ecNumber evidence="18">2.7.11.1</ecNumber>
    </recommendedName>
</protein>
<dbReference type="FunFam" id="2.90.10.10:FF:000029">
    <property type="entry name" value="G-type lectin S-receptor-like serine/threonine-protein kinase"/>
    <property type="match status" value="1"/>
</dbReference>
<dbReference type="GO" id="GO:0005524">
    <property type="term" value="F:ATP binding"/>
    <property type="evidence" value="ECO:0007669"/>
    <property type="project" value="UniProtKB-KW"/>
</dbReference>
<keyword evidence="26" id="KW-1185">Reference proteome</keyword>